<dbReference type="AlphaFoldDB" id="A0A292PJ96"/>
<organism evidence="1 2">
    <name type="scientific">Tuber aestivum</name>
    <name type="common">summer truffle</name>
    <dbReference type="NCBI Taxonomy" id="59557"/>
    <lineage>
        <taxon>Eukaryota</taxon>
        <taxon>Fungi</taxon>
        <taxon>Dikarya</taxon>
        <taxon>Ascomycota</taxon>
        <taxon>Pezizomycotina</taxon>
        <taxon>Pezizomycetes</taxon>
        <taxon>Pezizales</taxon>
        <taxon>Tuberaceae</taxon>
        <taxon>Tuber</taxon>
    </lineage>
</organism>
<keyword evidence="2" id="KW-1185">Reference proteome</keyword>
<dbReference type="Proteomes" id="UP001412239">
    <property type="component" value="Unassembled WGS sequence"/>
</dbReference>
<gene>
    <name evidence="1" type="ORF">GSTUAT00008365001</name>
</gene>
<protein>
    <submittedName>
        <fullName evidence="1">Uncharacterized protein</fullName>
    </submittedName>
</protein>
<dbReference type="InterPro" id="IPR039904">
    <property type="entry name" value="TRANK1"/>
</dbReference>
<dbReference type="EMBL" id="LN891198">
    <property type="protein sequence ID" value="CUS07536.1"/>
    <property type="molecule type" value="Genomic_DNA"/>
</dbReference>
<sequence>MIDDQQYPEALHCFGEAEYHHGITLANAYITEEIAVTKRAHGLSEVANDQFIKASELFLQTGSTAKAVQCRKEGGDPKGVIKILADNGAYEDAAWLAADLGLFSEASEIYTKLGKHEKALAGYARKERFSWMFNYIKKFESEIEPSCRKQYLQLGYLKEFGERDTISSPFEKRVIDLIGSREEQKMVLSRFGLVNKLFEFLSTRGEYTEAHEVGVSSGLLKNSIQLLCDKILPGDPNCGQGAEVNLMCMFLQAEHIATNPWPRNGEPIRIHKMLQSAVGKGRPRIDLFVKMWRDINGALEGFIRRKIDVKIGSLGDAHSGSYVDILIAKSAYPDIKFQLPLDHIDRVLGDLRILSSCERIPSAIQLYCGIYEMPRQPGKYIILEWSPFSADSKLQNPLRPVDIDSSLRDRMLGCILEDIVPPLVSLDRGLRTKWSARARPQVVPSLILAETHFKKVEFLARLCRIFSESAAMIKTNGRHLPRNWDWRFWRGALLEQMGFRSSYEQSLDVLFNIKSEFADRGGKYRVLHPVIIKDDTTEYLVESAAKLGVGGCVSSLLAQYQTSLFLGYERQWKSFLQAFRDLVMNRGNQGLKYGSEMITLVNLFLLETEASDFPGRFCENIYGVLGALGRAKRTLNFYSPSVISLYEELTFSLIFLMRPYEFLIPDSWHRLYFNRWGEKPRSPSVFERFRYQQCLVTVCSSFCEVVIGIEARGTKEFALARRSVTLIVVCLINLGTFFPRQQEYAVLWRKSQRVFRCNRLNARSLLGLRADKLTGRLTKVFEDHKGNDSIRLVTGHRELVDKFAGISLNENGVSVVRICPIREEDKHMWAMSKDQRTRQLNAAYILTAFWKLNGPRYVERMKGRRQRYAARILMAFWKLNGQKFLARMNEQRRQLKAARILTNFWKLNGPGYVEKRKRRRRRNAAWVLTAFLKLNGLGFLEKMRERRRYLAPRYRYSKNCCLLVDMREGKNWTY</sequence>
<dbReference type="PANTHER" id="PTHR21529:SF4">
    <property type="entry name" value="TPR AND ANKYRIN REPEAT-CONTAINING PROTEIN 1"/>
    <property type="match status" value="1"/>
</dbReference>
<evidence type="ECO:0000313" key="1">
    <source>
        <dbReference type="EMBL" id="CUS07536.1"/>
    </source>
</evidence>
<evidence type="ECO:0000313" key="2">
    <source>
        <dbReference type="Proteomes" id="UP001412239"/>
    </source>
</evidence>
<proteinExistence type="predicted"/>
<dbReference type="PANTHER" id="PTHR21529">
    <property type="entry name" value="MAMMARY TURMOR VIRUS RECEPTOR HOMOLOG 1, 2 MTVR1, 2"/>
    <property type="match status" value="1"/>
</dbReference>
<name>A0A292PJ96_9PEZI</name>
<accession>A0A292PJ96</accession>
<reference evidence="1" key="1">
    <citation type="submission" date="2015-10" db="EMBL/GenBank/DDBJ databases">
        <authorList>
            <person name="Regsiter A."/>
            <person name="william w."/>
        </authorList>
    </citation>
    <scope>NUCLEOTIDE SEQUENCE</scope>
    <source>
        <strain evidence="1">Montdore</strain>
    </source>
</reference>